<protein>
    <submittedName>
        <fullName evidence="2">Uncharacterized protein</fullName>
    </submittedName>
</protein>
<accession>A0A8T0J2S6</accession>
<evidence type="ECO:0000313" key="3">
    <source>
        <dbReference type="Proteomes" id="UP000822688"/>
    </source>
</evidence>
<gene>
    <name evidence="2" type="ORF">KC19_1G082500</name>
</gene>
<keyword evidence="3" id="KW-1185">Reference proteome</keyword>
<keyword evidence="1" id="KW-0472">Membrane</keyword>
<organism evidence="2 3">
    <name type="scientific">Ceratodon purpureus</name>
    <name type="common">Fire moss</name>
    <name type="synonym">Dicranum purpureum</name>
    <dbReference type="NCBI Taxonomy" id="3225"/>
    <lineage>
        <taxon>Eukaryota</taxon>
        <taxon>Viridiplantae</taxon>
        <taxon>Streptophyta</taxon>
        <taxon>Embryophyta</taxon>
        <taxon>Bryophyta</taxon>
        <taxon>Bryophytina</taxon>
        <taxon>Bryopsida</taxon>
        <taxon>Dicranidae</taxon>
        <taxon>Pseudoditrichales</taxon>
        <taxon>Ditrichaceae</taxon>
        <taxon>Ceratodon</taxon>
    </lineage>
</organism>
<dbReference type="Proteomes" id="UP000822688">
    <property type="component" value="Chromosome 1"/>
</dbReference>
<reference evidence="2" key="1">
    <citation type="submission" date="2020-06" db="EMBL/GenBank/DDBJ databases">
        <title>WGS assembly of Ceratodon purpureus strain R40.</title>
        <authorList>
            <person name="Carey S.B."/>
            <person name="Jenkins J."/>
            <person name="Shu S."/>
            <person name="Lovell J.T."/>
            <person name="Sreedasyam A."/>
            <person name="Maumus F."/>
            <person name="Tiley G.P."/>
            <person name="Fernandez-Pozo N."/>
            <person name="Barry K."/>
            <person name="Chen C."/>
            <person name="Wang M."/>
            <person name="Lipzen A."/>
            <person name="Daum C."/>
            <person name="Saski C.A."/>
            <person name="Payton A.C."/>
            <person name="Mcbreen J.C."/>
            <person name="Conrad R.E."/>
            <person name="Kollar L.M."/>
            <person name="Olsson S."/>
            <person name="Huttunen S."/>
            <person name="Landis J.B."/>
            <person name="Wickett N.J."/>
            <person name="Johnson M.G."/>
            <person name="Rensing S.A."/>
            <person name="Grimwood J."/>
            <person name="Schmutz J."/>
            <person name="Mcdaniel S.F."/>
        </authorList>
    </citation>
    <scope>NUCLEOTIDE SEQUENCE</scope>
    <source>
        <strain evidence="2">R40</strain>
    </source>
</reference>
<dbReference type="EMBL" id="CM026421">
    <property type="protein sequence ID" value="KAG0590224.1"/>
    <property type="molecule type" value="Genomic_DNA"/>
</dbReference>
<evidence type="ECO:0000256" key="1">
    <source>
        <dbReference type="SAM" id="Phobius"/>
    </source>
</evidence>
<dbReference type="AlphaFoldDB" id="A0A8T0J2S6"/>
<proteinExistence type="predicted"/>
<comment type="caution">
    <text evidence="2">The sequence shown here is derived from an EMBL/GenBank/DDBJ whole genome shotgun (WGS) entry which is preliminary data.</text>
</comment>
<keyword evidence="1" id="KW-1133">Transmembrane helix</keyword>
<evidence type="ECO:0000313" key="2">
    <source>
        <dbReference type="EMBL" id="KAG0590224.1"/>
    </source>
</evidence>
<sequence length="111" mass="13129">MELVNKCWRLQLFDSLGGHYPTLALPGYWIFSRTWKISSTEAIALWFLELLRVSTSSSYPLKLKHILLQGPKLGIHQFLIWLCYTVFKYLTLFWLLLIQPYMSRMKVSESL</sequence>
<name>A0A8T0J2S6_CERPU</name>
<keyword evidence="1" id="KW-0812">Transmembrane</keyword>
<feature type="transmembrane region" description="Helical" evidence="1">
    <location>
        <begin position="78"/>
        <end position="98"/>
    </location>
</feature>